<dbReference type="STRING" id="1193729.A1OE_1536"/>
<reference evidence="7 8" key="1">
    <citation type="journal article" date="2012" name="Proc. Natl. Acad. Sci. U.S.A.">
        <title>Genome streamlining and chemical defense in a coral reef symbiosis.</title>
        <authorList>
            <person name="Kwan J.C."/>
            <person name="Donia M.S."/>
            <person name="Han A.W."/>
            <person name="Hirose E."/>
            <person name="Haygood M.G."/>
            <person name="Schmidt E.W."/>
        </authorList>
    </citation>
    <scope>NUCLEOTIDE SEQUENCE [LARGE SCALE GENOMIC DNA]</scope>
    <source>
        <strain evidence="7 8">L2</strain>
    </source>
</reference>
<dbReference type="CDD" id="cd14485">
    <property type="entry name" value="mltA_like_LT_A"/>
    <property type="match status" value="1"/>
</dbReference>
<organism evidence="7 8">
    <name type="scientific">Candidatus Endolissoclinum faulkneri L2</name>
    <dbReference type="NCBI Taxonomy" id="1193729"/>
    <lineage>
        <taxon>Bacteria</taxon>
        <taxon>Pseudomonadati</taxon>
        <taxon>Pseudomonadota</taxon>
        <taxon>Alphaproteobacteria</taxon>
        <taxon>Rhodospirillales</taxon>
        <taxon>Rhodospirillaceae</taxon>
        <taxon>Candidatus Endolissoclinum</taxon>
    </lineage>
</organism>
<evidence type="ECO:0000259" key="6">
    <source>
        <dbReference type="SMART" id="SM00925"/>
    </source>
</evidence>
<dbReference type="GO" id="GO:0009254">
    <property type="term" value="P:peptidoglycan turnover"/>
    <property type="evidence" value="ECO:0007669"/>
    <property type="project" value="InterPro"/>
</dbReference>
<dbReference type="InterPro" id="IPR036908">
    <property type="entry name" value="RlpA-like_sf"/>
</dbReference>
<dbReference type="GO" id="GO:0019867">
    <property type="term" value="C:outer membrane"/>
    <property type="evidence" value="ECO:0007669"/>
    <property type="project" value="InterPro"/>
</dbReference>
<evidence type="ECO:0000256" key="3">
    <source>
        <dbReference type="ARBA" id="ARBA00023239"/>
    </source>
</evidence>
<dbReference type="Gene3D" id="2.40.40.10">
    <property type="entry name" value="RlpA-like domain"/>
    <property type="match status" value="1"/>
</dbReference>
<dbReference type="SUPFAM" id="SSF50685">
    <property type="entry name" value="Barwin-like endoglucanases"/>
    <property type="match status" value="1"/>
</dbReference>
<dbReference type="GO" id="GO:0009253">
    <property type="term" value="P:peptidoglycan catabolic process"/>
    <property type="evidence" value="ECO:0007669"/>
    <property type="project" value="TreeGrafter"/>
</dbReference>
<dbReference type="AlphaFoldDB" id="K7YSY7"/>
<dbReference type="Pfam" id="PF03562">
    <property type="entry name" value="MltA"/>
    <property type="match status" value="1"/>
</dbReference>
<dbReference type="Pfam" id="PF06725">
    <property type="entry name" value="3D"/>
    <property type="match status" value="1"/>
</dbReference>
<dbReference type="Proteomes" id="UP000010077">
    <property type="component" value="Chromosome"/>
</dbReference>
<sequence length="412" mass="45980">MIPIGSLSQPVFLKNKRDLALIAVLLLLSNLTACSVNNFSTAEKGKTLFLSRYSFANLPGWLEDNVDAAVPAMLSSCSCILRKNDDKYISSAVPRFGTVGDWRKACMALKHNFKTNSSAATFRAVFEEYFAVWRASDEISSDDLFTGYYEPTVRGARKYDVNYTVPLYSRPDNLIMVNFGNFRKNMKRESIAGRSEEFQIKPYDSRAEIEGGSLKNKVKAIFYLSDPIDAFFLHIQGSGLIILPDGSHTRVGYDGQNGHAYFPIGQYLIKEGYVEHDGISMQKIRTWLKNHPKQMHSIMNLNASYIFFREISGEGPIGAQGVVLTAGRSLAVDPTKHALGVPIWVDIDYDYYNSRIRRLMVAQDTGGAIHGPIRGDFFWGSGESAGEMAGPMKAKGRIWLLLPINVNPNSMH</sequence>
<name>K7YSY7_9PROT</name>
<evidence type="ECO:0000256" key="5">
    <source>
        <dbReference type="ARBA" id="ARBA00030918"/>
    </source>
</evidence>
<dbReference type="PATRIC" id="fig|1193729.4.peg.805"/>
<dbReference type="EMBL" id="CP003539">
    <property type="protein sequence ID" value="AFX99704.1"/>
    <property type="molecule type" value="Genomic_DNA"/>
</dbReference>
<dbReference type="GO" id="GO:0008933">
    <property type="term" value="F:peptidoglycan lytic transglycosylase activity"/>
    <property type="evidence" value="ECO:0007669"/>
    <property type="project" value="TreeGrafter"/>
</dbReference>
<dbReference type="InterPro" id="IPR005300">
    <property type="entry name" value="MltA_B"/>
</dbReference>
<dbReference type="Gene3D" id="2.40.240.50">
    <property type="entry name" value="Barwin-like endoglucanases"/>
    <property type="match status" value="1"/>
</dbReference>
<dbReference type="HOGENOM" id="CLU_037751_0_0_5"/>
<comment type="catalytic activity">
    <reaction evidence="1">
        <text>Exolytic cleavage of the (1-&gt;4)-beta-glycosidic linkage between N-acetylmuramic acid (MurNAc) and N-acetylglucosamine (GlcNAc) residues in peptidoglycan, from either the reducing or the non-reducing ends of the peptidoglycan chains, with concomitant formation of a 1,6-anhydrobond in the MurNAc residue.</text>
        <dbReference type="EC" id="4.2.2.n1"/>
    </reaction>
</comment>
<dbReference type="KEGG" id="thal:A1OE_1536"/>
<dbReference type="GO" id="GO:0071555">
    <property type="term" value="P:cell wall organization"/>
    <property type="evidence" value="ECO:0007669"/>
    <property type="project" value="UniProtKB-KW"/>
</dbReference>
<accession>K7YSY7</accession>
<dbReference type="EC" id="4.2.2.n1" evidence="2"/>
<keyword evidence="8" id="KW-1185">Reference proteome</keyword>
<dbReference type="PANTHER" id="PTHR30124:SF0">
    <property type="entry name" value="MEMBRANE-BOUND LYTIC MUREIN TRANSGLYCOSYLASE A"/>
    <property type="match status" value="1"/>
</dbReference>
<keyword evidence="4" id="KW-0961">Cell wall biogenesis/degradation</keyword>
<dbReference type="PIRSF" id="PIRSF019422">
    <property type="entry name" value="MltA"/>
    <property type="match status" value="1"/>
</dbReference>
<dbReference type="eggNOG" id="COG2821">
    <property type="taxonomic scope" value="Bacteria"/>
</dbReference>
<evidence type="ECO:0000256" key="4">
    <source>
        <dbReference type="ARBA" id="ARBA00023316"/>
    </source>
</evidence>
<dbReference type="SMART" id="SM00925">
    <property type="entry name" value="MltA"/>
    <property type="match status" value="1"/>
</dbReference>
<dbReference type="PANTHER" id="PTHR30124">
    <property type="entry name" value="MEMBRANE-BOUND LYTIC MUREIN TRANSGLYCOSYLASE A"/>
    <property type="match status" value="1"/>
</dbReference>
<dbReference type="CDD" id="cd14668">
    <property type="entry name" value="mlta_B"/>
    <property type="match status" value="1"/>
</dbReference>
<evidence type="ECO:0000256" key="1">
    <source>
        <dbReference type="ARBA" id="ARBA00001420"/>
    </source>
</evidence>
<proteinExistence type="predicted"/>
<dbReference type="GO" id="GO:0004553">
    <property type="term" value="F:hydrolase activity, hydrolyzing O-glycosyl compounds"/>
    <property type="evidence" value="ECO:0007669"/>
    <property type="project" value="InterPro"/>
</dbReference>
<evidence type="ECO:0000256" key="2">
    <source>
        <dbReference type="ARBA" id="ARBA00012587"/>
    </source>
</evidence>
<evidence type="ECO:0000313" key="7">
    <source>
        <dbReference type="EMBL" id="AFX99704.1"/>
    </source>
</evidence>
<dbReference type="InterPro" id="IPR010611">
    <property type="entry name" value="3D_dom"/>
</dbReference>
<keyword evidence="3" id="KW-0456">Lyase</keyword>
<feature type="domain" description="Lytic transglycosylase MltA" evidence="6">
    <location>
        <begin position="152"/>
        <end position="309"/>
    </location>
</feature>
<evidence type="ECO:0000313" key="8">
    <source>
        <dbReference type="Proteomes" id="UP000010077"/>
    </source>
</evidence>
<protein>
    <recommendedName>
        <fullName evidence="2">peptidoglycan lytic exotransglycosylase</fullName>
        <ecNumber evidence="2">4.2.2.n1</ecNumber>
    </recommendedName>
    <alternativeName>
        <fullName evidence="5">Murein hydrolase A</fullName>
    </alternativeName>
</protein>
<gene>
    <name evidence="7" type="ORF">A1OE_1536</name>
</gene>
<dbReference type="InterPro" id="IPR026044">
    <property type="entry name" value="MltA"/>
</dbReference>